<dbReference type="PANTHER" id="PTHR37256">
    <property type="entry name" value="E1A-BINDING PROTEIN P400-LIKE"/>
    <property type="match status" value="1"/>
</dbReference>
<proteinExistence type="predicted"/>
<dbReference type="PANTHER" id="PTHR37256:SF1">
    <property type="entry name" value="MYB-LIKE PROTEIN A"/>
    <property type="match status" value="1"/>
</dbReference>
<comment type="caution">
    <text evidence="2">The sequence shown here is derived from an EMBL/GenBank/DDBJ whole genome shotgun (WGS) entry which is preliminary data.</text>
</comment>
<evidence type="ECO:0000313" key="2">
    <source>
        <dbReference type="EMBL" id="KAG0478128.1"/>
    </source>
</evidence>
<dbReference type="AlphaFoldDB" id="A0A835R199"/>
<feature type="region of interest" description="Disordered" evidence="1">
    <location>
        <begin position="1"/>
        <end position="24"/>
    </location>
</feature>
<dbReference type="EMBL" id="JADCNM010000006">
    <property type="protein sequence ID" value="KAG0478128.1"/>
    <property type="molecule type" value="Genomic_DNA"/>
</dbReference>
<organism evidence="2 3">
    <name type="scientific">Vanilla planifolia</name>
    <name type="common">Vanilla</name>
    <dbReference type="NCBI Taxonomy" id="51239"/>
    <lineage>
        <taxon>Eukaryota</taxon>
        <taxon>Viridiplantae</taxon>
        <taxon>Streptophyta</taxon>
        <taxon>Embryophyta</taxon>
        <taxon>Tracheophyta</taxon>
        <taxon>Spermatophyta</taxon>
        <taxon>Magnoliopsida</taxon>
        <taxon>Liliopsida</taxon>
        <taxon>Asparagales</taxon>
        <taxon>Orchidaceae</taxon>
        <taxon>Vanilloideae</taxon>
        <taxon>Vanilleae</taxon>
        <taxon>Vanilla</taxon>
    </lineage>
</organism>
<sequence>MLAVNLTRKPRTFSCDSPSPLSPPLPIIQDPLSESCEDNGKGSRGAEEVLDVGLMEMRDRIRNLVKLREPIMESETQQRPPLRQFKKKARRRLYASKPYQERLLNMAEARKEIAAALRFHRIAMKHQQNQTSQEPPPPPQPVTTPIYYSRNICKHPFPCSSSPRPRPLTNHPLCPKSNMETVPTTSAETCLSRAAESRRLDTVETPTLDSTLHPVMGDEEMAEIRSIGERHDWEWNDRVNLLTSAWWSRFLETMDGKGEAFRALGEAMDNPTWLSGGSGMDHLMDDHLHGVSFPWL</sequence>
<dbReference type="OrthoDB" id="692030at2759"/>
<evidence type="ECO:0000313" key="3">
    <source>
        <dbReference type="Proteomes" id="UP000639772"/>
    </source>
</evidence>
<name>A0A835R199_VANPL</name>
<accession>A0A835R199</accession>
<evidence type="ECO:0000256" key="1">
    <source>
        <dbReference type="SAM" id="MobiDB-lite"/>
    </source>
</evidence>
<dbReference type="Proteomes" id="UP000639772">
    <property type="component" value="Chromosome 6"/>
</dbReference>
<gene>
    <name evidence="2" type="ORF">HPP92_012847</name>
</gene>
<protein>
    <submittedName>
        <fullName evidence="2">Uncharacterized protein</fullName>
    </submittedName>
</protein>
<reference evidence="2 3" key="1">
    <citation type="journal article" date="2020" name="Nat. Food">
        <title>A phased Vanilla planifolia genome enables genetic improvement of flavour and production.</title>
        <authorList>
            <person name="Hasing T."/>
            <person name="Tang H."/>
            <person name="Brym M."/>
            <person name="Khazi F."/>
            <person name="Huang T."/>
            <person name="Chambers A.H."/>
        </authorList>
    </citation>
    <scope>NUCLEOTIDE SEQUENCE [LARGE SCALE GENOMIC DNA]</scope>
    <source>
        <tissue evidence="2">Leaf</tissue>
    </source>
</reference>